<evidence type="ECO:0000313" key="6">
    <source>
        <dbReference type="Proteomes" id="UP000176445"/>
    </source>
</evidence>
<evidence type="ECO:0000256" key="1">
    <source>
        <dbReference type="ARBA" id="ARBA00009776"/>
    </source>
</evidence>
<dbReference type="GO" id="GO:0005737">
    <property type="term" value="C:cytoplasm"/>
    <property type="evidence" value="ECO:0007669"/>
    <property type="project" value="TreeGrafter"/>
</dbReference>
<dbReference type="InterPro" id="IPR039430">
    <property type="entry name" value="Thymidylate_kin-like_dom"/>
</dbReference>
<dbReference type="Gene3D" id="3.40.50.300">
    <property type="entry name" value="P-loop containing nucleotide triphosphate hydrolases"/>
    <property type="match status" value="1"/>
</dbReference>
<proteinExistence type="inferred from homology"/>
<evidence type="ECO:0000313" key="5">
    <source>
        <dbReference type="EMBL" id="OGG51348.1"/>
    </source>
</evidence>
<dbReference type="PANTHER" id="PTHR10344:SF4">
    <property type="entry name" value="UMP-CMP KINASE 2, MITOCHONDRIAL"/>
    <property type="match status" value="1"/>
</dbReference>
<reference evidence="5 6" key="1">
    <citation type="journal article" date="2016" name="Nat. Commun.">
        <title>Thousands of microbial genomes shed light on interconnected biogeochemical processes in an aquifer system.</title>
        <authorList>
            <person name="Anantharaman K."/>
            <person name="Brown C.T."/>
            <person name="Hug L.A."/>
            <person name="Sharon I."/>
            <person name="Castelle C.J."/>
            <person name="Probst A.J."/>
            <person name="Thomas B.C."/>
            <person name="Singh A."/>
            <person name="Wilkins M.J."/>
            <person name="Karaoz U."/>
            <person name="Brodie E.L."/>
            <person name="Williams K.H."/>
            <person name="Hubbard S.S."/>
            <person name="Banfield J.F."/>
        </authorList>
    </citation>
    <scope>NUCLEOTIDE SEQUENCE [LARGE SCALE GENOMIC DNA]</scope>
</reference>
<dbReference type="GO" id="GO:0006233">
    <property type="term" value="P:dTDP biosynthetic process"/>
    <property type="evidence" value="ECO:0007669"/>
    <property type="project" value="TreeGrafter"/>
</dbReference>
<protein>
    <recommendedName>
        <fullName evidence="4">Thymidylate kinase-like domain-containing protein</fullName>
    </recommendedName>
</protein>
<keyword evidence="3" id="KW-0067">ATP-binding</keyword>
<dbReference type="InterPro" id="IPR027417">
    <property type="entry name" value="P-loop_NTPase"/>
</dbReference>
<comment type="caution">
    <text evidence="5">The sequence shown here is derived from an EMBL/GenBank/DDBJ whole genome shotgun (WGS) entry which is preliminary data.</text>
</comment>
<organism evidence="5 6">
    <name type="scientific">Candidatus Kaiserbacteria bacterium RIFCSPHIGHO2_01_FULL_54_36b</name>
    <dbReference type="NCBI Taxonomy" id="1798483"/>
    <lineage>
        <taxon>Bacteria</taxon>
        <taxon>Candidatus Kaiseribacteriota</taxon>
    </lineage>
</organism>
<evidence type="ECO:0000259" key="4">
    <source>
        <dbReference type="Pfam" id="PF02223"/>
    </source>
</evidence>
<dbReference type="Pfam" id="PF02223">
    <property type="entry name" value="Thymidylate_kin"/>
    <property type="match status" value="1"/>
</dbReference>
<evidence type="ECO:0000256" key="3">
    <source>
        <dbReference type="ARBA" id="ARBA00022840"/>
    </source>
</evidence>
<dbReference type="PANTHER" id="PTHR10344">
    <property type="entry name" value="THYMIDYLATE KINASE"/>
    <property type="match status" value="1"/>
</dbReference>
<dbReference type="GO" id="GO:0006227">
    <property type="term" value="P:dUDP biosynthetic process"/>
    <property type="evidence" value="ECO:0007669"/>
    <property type="project" value="TreeGrafter"/>
</dbReference>
<dbReference type="EMBL" id="MFKW01000030">
    <property type="protein sequence ID" value="OGG51348.1"/>
    <property type="molecule type" value="Genomic_DNA"/>
</dbReference>
<gene>
    <name evidence="5" type="ORF">A2704_03750</name>
</gene>
<keyword evidence="2" id="KW-0547">Nucleotide-binding</keyword>
<dbReference type="AlphaFoldDB" id="A0A1F6CQ94"/>
<comment type="similarity">
    <text evidence="1">Belongs to the thymidylate kinase family.</text>
</comment>
<accession>A0A1F6CQ94</accession>
<dbReference type="GO" id="GO:0006235">
    <property type="term" value="P:dTTP biosynthetic process"/>
    <property type="evidence" value="ECO:0007669"/>
    <property type="project" value="TreeGrafter"/>
</dbReference>
<evidence type="ECO:0000256" key="2">
    <source>
        <dbReference type="ARBA" id="ARBA00022741"/>
    </source>
</evidence>
<dbReference type="GO" id="GO:0004798">
    <property type="term" value="F:dTMP kinase activity"/>
    <property type="evidence" value="ECO:0007669"/>
    <property type="project" value="TreeGrafter"/>
</dbReference>
<dbReference type="SUPFAM" id="SSF52540">
    <property type="entry name" value="P-loop containing nucleoside triphosphate hydrolases"/>
    <property type="match status" value="1"/>
</dbReference>
<dbReference type="GO" id="GO:0005524">
    <property type="term" value="F:ATP binding"/>
    <property type="evidence" value="ECO:0007669"/>
    <property type="project" value="UniProtKB-KW"/>
</dbReference>
<name>A0A1F6CQ94_9BACT</name>
<dbReference type="Proteomes" id="UP000176445">
    <property type="component" value="Unassembled WGS sequence"/>
</dbReference>
<sequence>MNPFICLEGVDAVGKTEVAKCLATRLGHSYYKSPGEPFASVRKMVDESVDPLTRYFFYRSATQHDSKCIASLLATSGLVCDRYIYSTFAFHGAMDPLIQSLFELTGLRMPDHTFLLVTREEVRARRLQTRLDANALDLNIALQRRADRIFRTFGLTVIDTSDTTVEEAAGLILAQLGSGS</sequence>
<dbReference type="GO" id="GO:0004550">
    <property type="term" value="F:nucleoside diphosphate kinase activity"/>
    <property type="evidence" value="ECO:0007669"/>
    <property type="project" value="TreeGrafter"/>
</dbReference>
<feature type="domain" description="Thymidylate kinase-like" evidence="4">
    <location>
        <begin position="7"/>
        <end position="166"/>
    </location>
</feature>